<evidence type="ECO:0000313" key="2">
    <source>
        <dbReference type="Proteomes" id="UP001302602"/>
    </source>
</evidence>
<gene>
    <name evidence="1" type="ORF">N657DRAFT_701208</name>
</gene>
<name>A0AAN6Z032_9PEZI</name>
<reference evidence="1" key="1">
    <citation type="journal article" date="2023" name="Mol. Phylogenet. Evol.">
        <title>Genome-scale phylogeny and comparative genomics of the fungal order Sordariales.</title>
        <authorList>
            <person name="Hensen N."/>
            <person name="Bonometti L."/>
            <person name="Westerberg I."/>
            <person name="Brannstrom I.O."/>
            <person name="Guillou S."/>
            <person name="Cros-Aarteil S."/>
            <person name="Calhoun S."/>
            <person name="Haridas S."/>
            <person name="Kuo A."/>
            <person name="Mondo S."/>
            <person name="Pangilinan J."/>
            <person name="Riley R."/>
            <person name="LaButti K."/>
            <person name="Andreopoulos B."/>
            <person name="Lipzen A."/>
            <person name="Chen C."/>
            <person name="Yan M."/>
            <person name="Daum C."/>
            <person name="Ng V."/>
            <person name="Clum A."/>
            <person name="Steindorff A."/>
            <person name="Ohm R.A."/>
            <person name="Martin F."/>
            <person name="Silar P."/>
            <person name="Natvig D.O."/>
            <person name="Lalanne C."/>
            <person name="Gautier V."/>
            <person name="Ament-Velasquez S.L."/>
            <person name="Kruys A."/>
            <person name="Hutchinson M.I."/>
            <person name="Powell A.J."/>
            <person name="Barry K."/>
            <person name="Miller A.N."/>
            <person name="Grigoriev I.V."/>
            <person name="Debuchy R."/>
            <person name="Gladieux P."/>
            <person name="Hiltunen Thoren M."/>
            <person name="Johannesson H."/>
        </authorList>
    </citation>
    <scope>NUCLEOTIDE SEQUENCE</scope>
    <source>
        <strain evidence="1">CBS 731.68</strain>
    </source>
</reference>
<reference evidence="1" key="2">
    <citation type="submission" date="2023-05" db="EMBL/GenBank/DDBJ databases">
        <authorList>
            <consortium name="Lawrence Berkeley National Laboratory"/>
            <person name="Steindorff A."/>
            <person name="Hensen N."/>
            <person name="Bonometti L."/>
            <person name="Westerberg I."/>
            <person name="Brannstrom I.O."/>
            <person name="Guillou S."/>
            <person name="Cros-Aarteil S."/>
            <person name="Calhoun S."/>
            <person name="Haridas S."/>
            <person name="Kuo A."/>
            <person name="Mondo S."/>
            <person name="Pangilinan J."/>
            <person name="Riley R."/>
            <person name="Labutti K."/>
            <person name="Andreopoulos B."/>
            <person name="Lipzen A."/>
            <person name="Chen C."/>
            <person name="Yanf M."/>
            <person name="Daum C."/>
            <person name="Ng V."/>
            <person name="Clum A."/>
            <person name="Ohm R."/>
            <person name="Martin F."/>
            <person name="Silar P."/>
            <person name="Natvig D."/>
            <person name="Lalanne C."/>
            <person name="Gautier V."/>
            <person name="Ament-Velasquez S.L."/>
            <person name="Kruys A."/>
            <person name="Hutchinson M.I."/>
            <person name="Powell A.J."/>
            <person name="Barry K."/>
            <person name="Miller A.N."/>
            <person name="Grigoriev I.V."/>
            <person name="Debuchy R."/>
            <person name="Gladieux P."/>
            <person name="Thoren M.H."/>
            <person name="Johannesson H."/>
        </authorList>
    </citation>
    <scope>NUCLEOTIDE SEQUENCE</scope>
    <source>
        <strain evidence="1">CBS 731.68</strain>
    </source>
</reference>
<organism evidence="1 2">
    <name type="scientific">Parathielavia appendiculata</name>
    <dbReference type="NCBI Taxonomy" id="2587402"/>
    <lineage>
        <taxon>Eukaryota</taxon>
        <taxon>Fungi</taxon>
        <taxon>Dikarya</taxon>
        <taxon>Ascomycota</taxon>
        <taxon>Pezizomycotina</taxon>
        <taxon>Sordariomycetes</taxon>
        <taxon>Sordariomycetidae</taxon>
        <taxon>Sordariales</taxon>
        <taxon>Chaetomiaceae</taxon>
        <taxon>Parathielavia</taxon>
    </lineage>
</organism>
<keyword evidence="2" id="KW-1185">Reference proteome</keyword>
<sequence length="133" mass="15052">MGYPHCTTPKKAKVEGAVEFLEANKIPHFKSDVFKQFGVTHPTGWRYLREAESYGSRTYHSAFPDRRGRKSKTSDRDLATIECFIESNDFDGRTVPYAALPAAAGLDLDVSARTVRRAVGSLDFRFYVAYQKH</sequence>
<dbReference type="RefSeq" id="XP_062644376.1">
    <property type="nucleotide sequence ID" value="XM_062797351.1"/>
</dbReference>
<dbReference type="AlphaFoldDB" id="A0AAN6Z032"/>
<accession>A0AAN6Z032</accession>
<comment type="caution">
    <text evidence="1">The sequence shown here is derived from an EMBL/GenBank/DDBJ whole genome shotgun (WGS) entry which is preliminary data.</text>
</comment>
<dbReference type="GeneID" id="87834120"/>
<proteinExistence type="predicted"/>
<evidence type="ECO:0000313" key="1">
    <source>
        <dbReference type="EMBL" id="KAK4120605.1"/>
    </source>
</evidence>
<dbReference type="Proteomes" id="UP001302602">
    <property type="component" value="Unassembled WGS sequence"/>
</dbReference>
<protein>
    <submittedName>
        <fullName evidence="1">Uncharacterized protein</fullName>
    </submittedName>
</protein>
<dbReference type="EMBL" id="MU853237">
    <property type="protein sequence ID" value="KAK4120605.1"/>
    <property type="molecule type" value="Genomic_DNA"/>
</dbReference>